<dbReference type="Pfam" id="PF00364">
    <property type="entry name" value="Biotin_lipoyl"/>
    <property type="match status" value="1"/>
</dbReference>
<dbReference type="PROSITE" id="PS50968">
    <property type="entry name" value="BIOTINYL_LIPOYL"/>
    <property type="match status" value="1"/>
</dbReference>
<dbReference type="STRING" id="931277.C448_08129"/>
<dbReference type="EMBL" id="AOMC01000106">
    <property type="protein sequence ID" value="EMA44604.1"/>
    <property type="molecule type" value="Genomic_DNA"/>
</dbReference>
<dbReference type="PATRIC" id="fig|931277.6.peg.1590"/>
<dbReference type="Proteomes" id="UP000011568">
    <property type="component" value="Unassembled WGS sequence"/>
</dbReference>
<proteinExistence type="predicted"/>
<comment type="caution">
    <text evidence="3">The sequence shown here is derived from an EMBL/GenBank/DDBJ whole genome shotgun (WGS) entry which is preliminary data.</text>
</comment>
<dbReference type="PROSITE" id="PS00189">
    <property type="entry name" value="LIPOYL"/>
    <property type="match status" value="1"/>
</dbReference>
<organism evidence="3 4">
    <name type="scientific">Halococcus morrhuae DSM 1307</name>
    <dbReference type="NCBI Taxonomy" id="931277"/>
    <lineage>
        <taxon>Archaea</taxon>
        <taxon>Methanobacteriati</taxon>
        <taxon>Methanobacteriota</taxon>
        <taxon>Stenosarchaea group</taxon>
        <taxon>Halobacteria</taxon>
        <taxon>Halobacteriales</taxon>
        <taxon>Halococcaceae</taxon>
        <taxon>Halococcus</taxon>
    </lineage>
</organism>
<dbReference type="CDD" id="cd06849">
    <property type="entry name" value="lipoyl_domain"/>
    <property type="match status" value="1"/>
</dbReference>
<sequence>MSDEIVAVESETVWPADSDDVEEAIVSSWFVREGTAVTEGDPIAEIQIEKVSLDVPAPATGEIHELLVDEQGEFERGDTLARISTDQ</sequence>
<evidence type="ECO:0000259" key="2">
    <source>
        <dbReference type="PROSITE" id="PS50968"/>
    </source>
</evidence>
<keyword evidence="4" id="KW-1185">Reference proteome</keyword>
<dbReference type="Gene3D" id="2.40.50.100">
    <property type="match status" value="1"/>
</dbReference>
<dbReference type="OrthoDB" id="161307at2157"/>
<gene>
    <name evidence="3" type="ORF">C448_08129</name>
</gene>
<protein>
    <submittedName>
        <fullName evidence="3">Lipoyl-binding domain-containing protein</fullName>
    </submittedName>
</protein>
<dbReference type="SUPFAM" id="SSF51230">
    <property type="entry name" value="Single hybrid motif"/>
    <property type="match status" value="1"/>
</dbReference>
<accession>M0MIQ2</accession>
<evidence type="ECO:0000313" key="3">
    <source>
        <dbReference type="EMBL" id="EMA44604.1"/>
    </source>
</evidence>
<dbReference type="InterPro" id="IPR000089">
    <property type="entry name" value="Biotin_lipoyl"/>
</dbReference>
<evidence type="ECO:0000256" key="1">
    <source>
        <dbReference type="ARBA" id="ARBA00022823"/>
    </source>
</evidence>
<keyword evidence="1" id="KW-0450">Lipoyl</keyword>
<dbReference type="RefSeq" id="WP_004053692.1">
    <property type="nucleotide sequence ID" value="NZ_AOMC01000106.1"/>
</dbReference>
<dbReference type="InterPro" id="IPR003016">
    <property type="entry name" value="2-oxoA_DH_lipoyl-BS"/>
</dbReference>
<reference evidence="3 4" key="1">
    <citation type="journal article" date="2014" name="PLoS Genet.">
        <title>Phylogenetically driven sequencing of extremely halophilic archaea reveals strategies for static and dynamic osmo-response.</title>
        <authorList>
            <person name="Becker E.A."/>
            <person name="Seitzer P.M."/>
            <person name="Tritt A."/>
            <person name="Larsen D."/>
            <person name="Krusor M."/>
            <person name="Yao A.I."/>
            <person name="Wu D."/>
            <person name="Madern D."/>
            <person name="Eisen J.A."/>
            <person name="Darling A.E."/>
            <person name="Facciotti M.T."/>
        </authorList>
    </citation>
    <scope>NUCLEOTIDE SEQUENCE [LARGE SCALE GENOMIC DNA]</scope>
    <source>
        <strain evidence="3 4">DSM 1307</strain>
    </source>
</reference>
<feature type="domain" description="Lipoyl-binding" evidence="2">
    <location>
        <begin position="6"/>
        <end position="84"/>
    </location>
</feature>
<dbReference type="AlphaFoldDB" id="M0MIQ2"/>
<dbReference type="eggNOG" id="arCOG02700">
    <property type="taxonomic scope" value="Archaea"/>
</dbReference>
<name>M0MIQ2_HALMO</name>
<dbReference type="InterPro" id="IPR011053">
    <property type="entry name" value="Single_hybrid_motif"/>
</dbReference>
<evidence type="ECO:0000313" key="4">
    <source>
        <dbReference type="Proteomes" id="UP000011568"/>
    </source>
</evidence>